<dbReference type="SUPFAM" id="SSF56935">
    <property type="entry name" value="Porins"/>
    <property type="match status" value="1"/>
</dbReference>
<keyword evidence="2 11" id="KW-0813">Transport</keyword>
<organism evidence="14 15">
    <name type="scientific">Sphingobium wenxiniae (strain DSM 21828 / CGMCC 1.7748 / JZ-1)</name>
    <dbReference type="NCBI Taxonomy" id="595605"/>
    <lineage>
        <taxon>Bacteria</taxon>
        <taxon>Pseudomonadati</taxon>
        <taxon>Pseudomonadota</taxon>
        <taxon>Alphaproteobacteria</taxon>
        <taxon>Sphingomonadales</taxon>
        <taxon>Sphingomonadaceae</taxon>
        <taxon>Sphingobium</taxon>
    </lineage>
</organism>
<accession>A0A562K1P5</accession>
<evidence type="ECO:0000256" key="12">
    <source>
        <dbReference type="SAM" id="SignalP"/>
    </source>
</evidence>
<name>A0A562K1P5_SPHWJ</name>
<keyword evidence="7" id="KW-0406">Ion transport</keyword>
<dbReference type="InterPro" id="IPR039426">
    <property type="entry name" value="TonB-dep_rcpt-like"/>
</dbReference>
<comment type="similarity">
    <text evidence="11">Belongs to the TonB-dependent receptor family.</text>
</comment>
<evidence type="ECO:0000256" key="6">
    <source>
        <dbReference type="ARBA" id="ARBA00023004"/>
    </source>
</evidence>
<keyword evidence="9 11" id="KW-0472">Membrane</keyword>
<gene>
    <name evidence="14" type="ORF">IQ35_03932</name>
</gene>
<evidence type="ECO:0000313" key="14">
    <source>
        <dbReference type="EMBL" id="TWH89361.1"/>
    </source>
</evidence>
<dbReference type="PANTHER" id="PTHR32552:SF81">
    <property type="entry name" value="TONB-DEPENDENT OUTER MEMBRANE RECEPTOR"/>
    <property type="match status" value="1"/>
</dbReference>
<comment type="subcellular location">
    <subcellularLocation>
        <location evidence="1 11">Cell outer membrane</location>
        <topology evidence="1 11">Multi-pass membrane protein</topology>
    </subcellularLocation>
</comment>
<keyword evidence="12" id="KW-0732">Signal</keyword>
<feature type="signal peptide" evidence="12">
    <location>
        <begin position="1"/>
        <end position="30"/>
    </location>
</feature>
<dbReference type="InterPro" id="IPR036942">
    <property type="entry name" value="Beta-barrel_TonB_sf"/>
</dbReference>
<keyword evidence="10 11" id="KW-0998">Cell outer membrane</keyword>
<evidence type="ECO:0000256" key="5">
    <source>
        <dbReference type="ARBA" id="ARBA00022692"/>
    </source>
</evidence>
<keyword evidence="8" id="KW-0798">TonB box</keyword>
<evidence type="ECO:0000256" key="7">
    <source>
        <dbReference type="ARBA" id="ARBA00023065"/>
    </source>
</evidence>
<keyword evidence="15" id="KW-1185">Reference proteome</keyword>
<dbReference type="GO" id="GO:0009279">
    <property type="term" value="C:cell outer membrane"/>
    <property type="evidence" value="ECO:0007669"/>
    <property type="project" value="UniProtKB-SubCell"/>
</dbReference>
<evidence type="ECO:0000256" key="1">
    <source>
        <dbReference type="ARBA" id="ARBA00004571"/>
    </source>
</evidence>
<evidence type="ECO:0000313" key="15">
    <source>
        <dbReference type="Proteomes" id="UP000316624"/>
    </source>
</evidence>
<dbReference type="PROSITE" id="PS52016">
    <property type="entry name" value="TONB_DEPENDENT_REC_3"/>
    <property type="match status" value="1"/>
</dbReference>
<proteinExistence type="inferred from homology"/>
<reference evidence="14 15" key="1">
    <citation type="journal article" date="2015" name="Stand. Genomic Sci.">
        <title>Genomic Encyclopedia of Bacterial and Archaeal Type Strains, Phase III: the genomes of soil and plant-associated and newly described type strains.</title>
        <authorList>
            <person name="Whitman W.B."/>
            <person name="Woyke T."/>
            <person name="Klenk H.P."/>
            <person name="Zhou Y."/>
            <person name="Lilburn T.G."/>
            <person name="Beck B.J."/>
            <person name="De Vos P."/>
            <person name="Vandamme P."/>
            <person name="Eisen J.A."/>
            <person name="Garrity G."/>
            <person name="Hugenholtz P."/>
            <person name="Kyrpides N.C."/>
        </authorList>
    </citation>
    <scope>NUCLEOTIDE SEQUENCE [LARGE SCALE GENOMIC DNA]</scope>
    <source>
        <strain evidence="14 15">CGMCC 1.7748</strain>
    </source>
</reference>
<dbReference type="RefSeq" id="WP_145075978.1">
    <property type="nucleotide sequence ID" value="NZ_JACIIY010000050.1"/>
</dbReference>
<protein>
    <submittedName>
        <fullName evidence="14">Iron complex outermembrane receptor protein</fullName>
    </submittedName>
</protein>
<evidence type="ECO:0000256" key="10">
    <source>
        <dbReference type="ARBA" id="ARBA00023237"/>
    </source>
</evidence>
<feature type="chain" id="PRO_5022246678" evidence="12">
    <location>
        <begin position="31"/>
        <end position="790"/>
    </location>
</feature>
<keyword evidence="6" id="KW-0408">Iron</keyword>
<keyword evidence="4" id="KW-0410">Iron transport</keyword>
<dbReference type="Pfam" id="PF07715">
    <property type="entry name" value="Plug"/>
    <property type="match status" value="1"/>
</dbReference>
<comment type="caution">
    <text evidence="14">The sequence shown here is derived from an EMBL/GenBank/DDBJ whole genome shotgun (WGS) entry which is preliminary data.</text>
</comment>
<evidence type="ECO:0000256" key="11">
    <source>
        <dbReference type="PROSITE-ProRule" id="PRU01360"/>
    </source>
</evidence>
<sequence length="790" mass="85195">MNRVIFIRAILFQGVATVALLGAASGAALAAPVQPPVADNPPIASSTAANSDGAIIVTARRVGENIQKVPVTITAFSGDALRDKGIVQVTDLQKLTPGVVLSFAGSAYNTNYSIRGQSRSTTGEALPSVVTYVNEVPLITNASSVPTFDLDNIQILKGPQGTLFGRNTTGGAVLVYTKKPTYDFNGYIEGTLGDFNWHGIEAAVNVPLVDQVAAFRIAGRIQKRDGYTRNMTTDEGDFDAVDETSIRASLLLNLAPNLTNLTVYDYSRSKSAGTSATLFLLAPTGPAATKYNCGTSTACDASLALAYAQNNPRRQQIEIGPDGVGQYLEFSNSGVSNTTSLETDFATFKNIFGYRRSHIDFRADLDGSAFPGSDVATVLGRQQVSNELQATGKLFSGRLNWLVGGFYVHDTPRGNLLSGAGSVINPININTVASQAYYSNLSKAVFGDLTYDLSGLIEGLKIEGAYRYTWDKQKLCSTNTSLFNGPYFDVDGCYARATALKLATKSKAPTWNIALNWQATSDIFLYANLRRGYKGGGINQPAFAPAGTPGLVRDLNAYQGFSPEYLTDVELGFKTNWQVGDWRAIFNLAVFHDKYSDIQIPQSVPVNFDGDNNAATDPRNNTLILNTGRGIIKGIEGELTVIPSSRLSVHAGAAYTDAKITRLTLPPLFNGLNAAGTSFFASPKFTFTGNVRWQLPIDAKHGELAISADFYHSSSVTYVTLVSPSYNVTNLRLKWDGVERSNLDLTLFIDNLFDKRYIDASMSTALVSTGYITAHFAPPRIFGARARYSF</sequence>
<dbReference type="EMBL" id="VLKK01000037">
    <property type="protein sequence ID" value="TWH89361.1"/>
    <property type="molecule type" value="Genomic_DNA"/>
</dbReference>
<evidence type="ECO:0000256" key="8">
    <source>
        <dbReference type="ARBA" id="ARBA00023077"/>
    </source>
</evidence>
<evidence type="ECO:0000259" key="13">
    <source>
        <dbReference type="Pfam" id="PF07715"/>
    </source>
</evidence>
<evidence type="ECO:0000256" key="9">
    <source>
        <dbReference type="ARBA" id="ARBA00023136"/>
    </source>
</evidence>
<feature type="domain" description="TonB-dependent receptor plug" evidence="13">
    <location>
        <begin position="66"/>
        <end position="172"/>
    </location>
</feature>
<dbReference type="Gene3D" id="2.40.170.20">
    <property type="entry name" value="TonB-dependent receptor, beta-barrel domain"/>
    <property type="match status" value="1"/>
</dbReference>
<keyword evidence="5 11" id="KW-0812">Transmembrane</keyword>
<dbReference type="PANTHER" id="PTHR32552">
    <property type="entry name" value="FERRICHROME IRON RECEPTOR-RELATED"/>
    <property type="match status" value="1"/>
</dbReference>
<evidence type="ECO:0000256" key="3">
    <source>
        <dbReference type="ARBA" id="ARBA00022452"/>
    </source>
</evidence>
<dbReference type="Proteomes" id="UP000316624">
    <property type="component" value="Unassembled WGS sequence"/>
</dbReference>
<dbReference type="GO" id="GO:0006826">
    <property type="term" value="P:iron ion transport"/>
    <property type="evidence" value="ECO:0007669"/>
    <property type="project" value="UniProtKB-KW"/>
</dbReference>
<keyword evidence="14" id="KW-0675">Receptor</keyword>
<evidence type="ECO:0000256" key="2">
    <source>
        <dbReference type="ARBA" id="ARBA00022448"/>
    </source>
</evidence>
<evidence type="ECO:0000256" key="4">
    <source>
        <dbReference type="ARBA" id="ARBA00022496"/>
    </source>
</evidence>
<keyword evidence="3 11" id="KW-1134">Transmembrane beta strand</keyword>
<dbReference type="AlphaFoldDB" id="A0A562K1P5"/>
<dbReference type="InterPro" id="IPR012910">
    <property type="entry name" value="Plug_dom"/>
</dbReference>